<dbReference type="EMBL" id="DAKRPA010000175">
    <property type="protein sequence ID" value="DAZ96197.1"/>
    <property type="molecule type" value="Genomic_DNA"/>
</dbReference>
<dbReference type="Proteomes" id="UP001146120">
    <property type="component" value="Unassembled WGS sequence"/>
</dbReference>
<protein>
    <recommendedName>
        <fullName evidence="2">Nudix hydrolase domain-containing protein</fullName>
    </recommendedName>
</protein>
<accession>A0AAV2YNI0</accession>
<dbReference type="PANTHER" id="PTHR16099:SF5">
    <property type="entry name" value="NUCLEOTIDE TRIPHOSPHATE DIPHOSPHATASE NUDT15"/>
    <property type="match status" value="1"/>
</dbReference>
<dbReference type="InterPro" id="IPR015797">
    <property type="entry name" value="NUDIX_hydrolase-like_dom_sf"/>
</dbReference>
<proteinExistence type="predicted"/>
<feature type="domain" description="Nudix hydrolase" evidence="2">
    <location>
        <begin position="193"/>
        <end position="328"/>
    </location>
</feature>
<dbReference type="SUPFAM" id="SSF55811">
    <property type="entry name" value="Nudix"/>
    <property type="match status" value="1"/>
</dbReference>
<evidence type="ECO:0000313" key="4">
    <source>
        <dbReference type="Proteomes" id="UP001146120"/>
    </source>
</evidence>
<dbReference type="InterPro" id="IPR000086">
    <property type="entry name" value="NUDIX_hydrolase_dom"/>
</dbReference>
<feature type="compositionally biased region" description="Basic and acidic residues" evidence="1">
    <location>
        <begin position="24"/>
        <end position="35"/>
    </location>
</feature>
<feature type="region of interest" description="Disordered" evidence="1">
    <location>
        <begin position="1"/>
        <end position="35"/>
    </location>
</feature>
<sequence length="331" mass="36881">MASLPPPAPTSADALQPKKKRRTLRDAEQELHESRKALAEARRKLVLTAGENAKMKVMLMKYIERDDSLLSSSQLSQGASQQTPTQRSVVDVRTGPTIVGIDSAHSPREITSAEEGGCESEDSMWADDMQGDDGGQGLSQMSQLSQLSHWSEFSSTSNLDEIINFLEKQDVTETERLSTLEAEYLELKATKACVRVGVGVLLTSPEHPHCVLVGKRKGSHGAGRLALPGGHLEMYESWEECGSREVKEETDIDMKDLRFAYVTNDPMEEEDKHYITIFLHAVVPSGQVPRNMEPNKCEGWIWEPWQQLRAATNLFVPLRHLTHSDFVLPSS</sequence>
<dbReference type="PROSITE" id="PS51462">
    <property type="entry name" value="NUDIX"/>
    <property type="match status" value="1"/>
</dbReference>
<dbReference type="AlphaFoldDB" id="A0AAV2YNI0"/>
<dbReference type="GO" id="GO:0035539">
    <property type="term" value="F:8-oxo-7,8-dihydrodeoxyguanosine triphosphate pyrophosphatase activity"/>
    <property type="evidence" value="ECO:0007669"/>
    <property type="project" value="TreeGrafter"/>
</dbReference>
<dbReference type="GO" id="GO:0005829">
    <property type="term" value="C:cytosol"/>
    <property type="evidence" value="ECO:0007669"/>
    <property type="project" value="TreeGrafter"/>
</dbReference>
<evidence type="ECO:0000313" key="3">
    <source>
        <dbReference type="EMBL" id="DAZ96197.1"/>
    </source>
</evidence>
<dbReference type="Gene3D" id="3.90.79.10">
    <property type="entry name" value="Nucleoside Triphosphate Pyrophosphohydrolase"/>
    <property type="match status" value="1"/>
</dbReference>
<dbReference type="FunFam" id="3.90.79.10:FF:000060">
    <property type="entry name" value="Nudix hydrolase 1"/>
    <property type="match status" value="1"/>
</dbReference>
<dbReference type="GO" id="GO:0006203">
    <property type="term" value="P:dGTP catabolic process"/>
    <property type="evidence" value="ECO:0007669"/>
    <property type="project" value="TreeGrafter"/>
</dbReference>
<reference evidence="3" key="2">
    <citation type="journal article" date="2023" name="Microbiol Resour">
        <title>Decontamination and Annotation of the Draft Genome Sequence of the Oomycete Lagenidium giganteum ARSEF 373.</title>
        <authorList>
            <person name="Morgan W.R."/>
            <person name="Tartar A."/>
        </authorList>
    </citation>
    <scope>NUCLEOTIDE SEQUENCE</scope>
    <source>
        <strain evidence="3">ARSEF 373</strain>
    </source>
</reference>
<evidence type="ECO:0000259" key="2">
    <source>
        <dbReference type="PROSITE" id="PS51462"/>
    </source>
</evidence>
<gene>
    <name evidence="3" type="ORF">N0F65_012387</name>
</gene>
<dbReference type="Pfam" id="PF00293">
    <property type="entry name" value="NUDIX"/>
    <property type="match status" value="1"/>
</dbReference>
<name>A0AAV2YNI0_9STRA</name>
<evidence type="ECO:0000256" key="1">
    <source>
        <dbReference type="SAM" id="MobiDB-lite"/>
    </source>
</evidence>
<reference evidence="3" key="1">
    <citation type="submission" date="2022-11" db="EMBL/GenBank/DDBJ databases">
        <authorList>
            <person name="Morgan W.R."/>
            <person name="Tartar A."/>
        </authorList>
    </citation>
    <scope>NUCLEOTIDE SEQUENCE</scope>
    <source>
        <strain evidence="3">ARSEF 373</strain>
    </source>
</reference>
<comment type="caution">
    <text evidence="3">The sequence shown here is derived from an EMBL/GenBank/DDBJ whole genome shotgun (WGS) entry which is preliminary data.</text>
</comment>
<keyword evidence="4" id="KW-1185">Reference proteome</keyword>
<organism evidence="3 4">
    <name type="scientific">Lagenidium giganteum</name>
    <dbReference type="NCBI Taxonomy" id="4803"/>
    <lineage>
        <taxon>Eukaryota</taxon>
        <taxon>Sar</taxon>
        <taxon>Stramenopiles</taxon>
        <taxon>Oomycota</taxon>
        <taxon>Peronosporomycetes</taxon>
        <taxon>Pythiales</taxon>
        <taxon>Pythiaceae</taxon>
    </lineage>
</organism>
<dbReference type="CDD" id="cd04678">
    <property type="entry name" value="NUDIX_MTH2_Nudt15"/>
    <property type="match status" value="1"/>
</dbReference>
<dbReference type="PANTHER" id="PTHR16099">
    <property type="entry name" value="8-OXO-DGTP DIPHOSPHATES NUDT15"/>
    <property type="match status" value="1"/>
</dbReference>